<dbReference type="AlphaFoldDB" id="A0AA38WI76"/>
<keyword evidence="3" id="KW-1185">Reference proteome</keyword>
<organism evidence="2 3">
    <name type="scientific">Centaurea solstitialis</name>
    <name type="common">yellow star-thistle</name>
    <dbReference type="NCBI Taxonomy" id="347529"/>
    <lineage>
        <taxon>Eukaryota</taxon>
        <taxon>Viridiplantae</taxon>
        <taxon>Streptophyta</taxon>
        <taxon>Embryophyta</taxon>
        <taxon>Tracheophyta</taxon>
        <taxon>Spermatophyta</taxon>
        <taxon>Magnoliopsida</taxon>
        <taxon>eudicotyledons</taxon>
        <taxon>Gunneridae</taxon>
        <taxon>Pentapetalae</taxon>
        <taxon>asterids</taxon>
        <taxon>campanulids</taxon>
        <taxon>Asterales</taxon>
        <taxon>Asteraceae</taxon>
        <taxon>Carduoideae</taxon>
        <taxon>Cardueae</taxon>
        <taxon>Centaureinae</taxon>
        <taxon>Centaurea</taxon>
    </lineage>
</organism>
<sequence>MVDSGWSCGGRGGDVGHTVLTEGGGGPNSSTTSGKGTVFSSRGAEFFNDFIHEAGLTEVKRGGLKFTRMSADGSKLSKLDRFLVTPNLILVLPKLHSDHSPLLLRGSSLDFGPTYFKFFNSWLGDPSLTSLVVANWSWIPRGRNPFTVVFGKAQTFETPHQVLESGGIFRQER</sequence>
<gene>
    <name evidence="2" type="ORF">OSB04_007017</name>
</gene>
<evidence type="ECO:0000313" key="3">
    <source>
        <dbReference type="Proteomes" id="UP001172457"/>
    </source>
</evidence>
<dbReference type="InterPro" id="IPR036691">
    <property type="entry name" value="Endo/exonu/phosph_ase_sf"/>
</dbReference>
<dbReference type="Proteomes" id="UP001172457">
    <property type="component" value="Chromosome 2"/>
</dbReference>
<dbReference type="PANTHER" id="PTHR33710:SF64">
    <property type="entry name" value="ENDONUCLEASE_EXONUCLEASE_PHOSPHATASE DOMAIN-CONTAINING PROTEIN"/>
    <property type="match status" value="1"/>
</dbReference>
<evidence type="ECO:0000256" key="1">
    <source>
        <dbReference type="SAM" id="MobiDB-lite"/>
    </source>
</evidence>
<dbReference type="PANTHER" id="PTHR33710">
    <property type="entry name" value="BNAC02G09200D PROTEIN"/>
    <property type="match status" value="1"/>
</dbReference>
<comment type="caution">
    <text evidence="2">The sequence shown here is derived from an EMBL/GenBank/DDBJ whole genome shotgun (WGS) entry which is preliminary data.</text>
</comment>
<reference evidence="2" key="1">
    <citation type="submission" date="2023-03" db="EMBL/GenBank/DDBJ databases">
        <title>Chromosome-scale reference genome and RAD-based genetic map of yellow starthistle (Centaurea solstitialis) reveal putative structural variation and QTLs associated with invader traits.</title>
        <authorList>
            <person name="Reatini B."/>
            <person name="Cang F.A."/>
            <person name="Jiang Q."/>
            <person name="Mckibben M.T.W."/>
            <person name="Barker M.S."/>
            <person name="Rieseberg L.H."/>
            <person name="Dlugosch K.M."/>
        </authorList>
    </citation>
    <scope>NUCLEOTIDE SEQUENCE</scope>
    <source>
        <strain evidence="2">CAN-66</strain>
        <tissue evidence="2">Leaf</tissue>
    </source>
</reference>
<feature type="region of interest" description="Disordered" evidence="1">
    <location>
        <begin position="16"/>
        <end position="35"/>
    </location>
</feature>
<name>A0AA38WI76_9ASTR</name>
<proteinExistence type="predicted"/>
<accession>A0AA38WI76</accession>
<protein>
    <submittedName>
        <fullName evidence="2">Uncharacterized protein</fullName>
    </submittedName>
</protein>
<evidence type="ECO:0000313" key="2">
    <source>
        <dbReference type="EMBL" id="KAJ9561857.1"/>
    </source>
</evidence>
<dbReference type="EMBL" id="JARYMX010000002">
    <property type="protein sequence ID" value="KAJ9561857.1"/>
    <property type="molecule type" value="Genomic_DNA"/>
</dbReference>
<dbReference type="Gene3D" id="3.60.10.10">
    <property type="entry name" value="Endonuclease/exonuclease/phosphatase"/>
    <property type="match status" value="1"/>
</dbReference>
<dbReference type="SUPFAM" id="SSF56219">
    <property type="entry name" value="DNase I-like"/>
    <property type="match status" value="1"/>
</dbReference>